<name>A0ABX3X9Y0_9BRAD</name>
<keyword evidence="3" id="KW-1185">Reference proteome</keyword>
<dbReference type="RefSeq" id="WP_085383591.1">
    <property type="nucleotide sequence ID" value="NZ_NAFJ01000115.1"/>
</dbReference>
<dbReference type="InterPro" id="IPR003594">
    <property type="entry name" value="HATPase_dom"/>
</dbReference>
<dbReference type="Pfam" id="PF02518">
    <property type="entry name" value="HATPase_c"/>
    <property type="match status" value="1"/>
</dbReference>
<proteinExistence type="predicted"/>
<organism evidence="2 3">
    <name type="scientific">Bradyrhizobium canariense</name>
    <dbReference type="NCBI Taxonomy" id="255045"/>
    <lineage>
        <taxon>Bacteria</taxon>
        <taxon>Pseudomonadati</taxon>
        <taxon>Pseudomonadota</taxon>
        <taxon>Alphaproteobacteria</taxon>
        <taxon>Hyphomicrobiales</taxon>
        <taxon>Nitrobacteraceae</taxon>
        <taxon>Bradyrhizobium</taxon>
    </lineage>
</organism>
<dbReference type="EMBL" id="NAFK01000132">
    <property type="protein sequence ID" value="OSJ33749.1"/>
    <property type="molecule type" value="Genomic_DNA"/>
</dbReference>
<feature type="domain" description="Histidine kinase/HSP90-like ATPase" evidence="1">
    <location>
        <begin position="27"/>
        <end position="119"/>
    </location>
</feature>
<gene>
    <name evidence="2" type="ORF">BST63_05105</name>
</gene>
<evidence type="ECO:0000313" key="3">
    <source>
        <dbReference type="Proteomes" id="UP000193884"/>
    </source>
</evidence>
<protein>
    <recommendedName>
        <fullName evidence="1">Histidine kinase/HSP90-like ATPase domain-containing protein</fullName>
    </recommendedName>
</protein>
<sequence length="125" mass="13555">MNTCAVQGIRLEQKTEYAPVSVNTALSVGLVVNEVLTNSFKYAFEGRGHGVITIECLRQSEDRYRVVVADDGVGLPEGITWPIPGKIGALIVQTLRENAKPDFKVESAPNEGVQVTMNVARRAIA</sequence>
<dbReference type="InterPro" id="IPR036890">
    <property type="entry name" value="HATPase_C_sf"/>
</dbReference>
<dbReference type="SUPFAM" id="SSF55874">
    <property type="entry name" value="ATPase domain of HSP90 chaperone/DNA topoisomerase II/histidine kinase"/>
    <property type="match status" value="1"/>
</dbReference>
<evidence type="ECO:0000313" key="2">
    <source>
        <dbReference type="EMBL" id="OSJ33749.1"/>
    </source>
</evidence>
<dbReference type="Proteomes" id="UP000193884">
    <property type="component" value="Unassembled WGS sequence"/>
</dbReference>
<reference evidence="2 3" key="1">
    <citation type="submission" date="2017-03" db="EMBL/GenBank/DDBJ databases">
        <title>Whole genome sequences of fourteen strains of Bradyrhizobium canariense and one strain of Bradyrhizobium japonicum isolated from Lupinus (Papilionoideae: Genisteae) species in Algeria.</title>
        <authorList>
            <person name="Crovadore J."/>
            <person name="Chekireb D."/>
            <person name="Brachmann A."/>
            <person name="Chablais R."/>
            <person name="Cochard B."/>
            <person name="Lefort F."/>
        </authorList>
    </citation>
    <scope>NUCLEOTIDE SEQUENCE [LARGE SCALE GENOMIC DNA]</scope>
    <source>
        <strain evidence="2 3">UBMAN05</strain>
    </source>
</reference>
<evidence type="ECO:0000259" key="1">
    <source>
        <dbReference type="Pfam" id="PF02518"/>
    </source>
</evidence>
<comment type="caution">
    <text evidence="2">The sequence shown here is derived from an EMBL/GenBank/DDBJ whole genome shotgun (WGS) entry which is preliminary data.</text>
</comment>
<accession>A0ABX3X9Y0</accession>
<dbReference type="Gene3D" id="3.30.565.10">
    <property type="entry name" value="Histidine kinase-like ATPase, C-terminal domain"/>
    <property type="match status" value="1"/>
</dbReference>